<reference evidence="3" key="1">
    <citation type="submission" date="2016-10" db="EMBL/GenBank/DDBJ databases">
        <authorList>
            <person name="Varghese N."/>
            <person name="Submissions S."/>
        </authorList>
    </citation>
    <scope>NUCLEOTIDE SEQUENCE [LARGE SCALE GENOMIC DNA]</scope>
    <source>
        <strain evidence="3">DSM 27839</strain>
    </source>
</reference>
<name>A0A1H2YZ87_9RHOB</name>
<accession>A0A1H2YZ87</accession>
<dbReference type="SUPFAM" id="SSF51569">
    <property type="entry name" value="Aldolase"/>
    <property type="match status" value="1"/>
</dbReference>
<dbReference type="InterPro" id="IPR013785">
    <property type="entry name" value="Aldolase_TIM"/>
</dbReference>
<dbReference type="Proteomes" id="UP000183400">
    <property type="component" value="Unassembled WGS sequence"/>
</dbReference>
<keyword evidence="1" id="KW-0456">Lyase</keyword>
<proteinExistence type="predicted"/>
<dbReference type="AlphaFoldDB" id="A0A1H2YZ87"/>
<evidence type="ECO:0000256" key="1">
    <source>
        <dbReference type="ARBA" id="ARBA00023239"/>
    </source>
</evidence>
<dbReference type="RefSeq" id="WP_074736850.1">
    <property type="nucleotide sequence ID" value="NZ_FNNP01000003.1"/>
</dbReference>
<sequence>MTNHLTGVVTPLLTPYEDDLSIAESLYLDHAAFCLESGAHCLSPFGATGEATSNTLSERVAMLERLVASRTARPG</sequence>
<evidence type="ECO:0000313" key="3">
    <source>
        <dbReference type="Proteomes" id="UP000183400"/>
    </source>
</evidence>
<protein>
    <submittedName>
        <fullName evidence="2">4-hydroxy-tetrahydrodipicolinate synthase</fullName>
    </submittedName>
</protein>
<dbReference type="GO" id="GO:0016829">
    <property type="term" value="F:lyase activity"/>
    <property type="evidence" value="ECO:0007669"/>
    <property type="project" value="UniProtKB-KW"/>
</dbReference>
<dbReference type="InterPro" id="IPR002220">
    <property type="entry name" value="DapA-like"/>
</dbReference>
<dbReference type="Pfam" id="PF00701">
    <property type="entry name" value="DHDPS"/>
    <property type="match status" value="1"/>
</dbReference>
<gene>
    <name evidence="2" type="ORF">SAMN05444358_10337</name>
</gene>
<dbReference type="Gene3D" id="3.20.20.70">
    <property type="entry name" value="Aldolase class I"/>
    <property type="match status" value="1"/>
</dbReference>
<dbReference type="STRING" id="985054.SAMN05444358_10337"/>
<keyword evidence="3" id="KW-1185">Reference proteome</keyword>
<evidence type="ECO:0000313" key="2">
    <source>
        <dbReference type="EMBL" id="SDX10490.1"/>
    </source>
</evidence>
<organism evidence="2 3">
    <name type="scientific">Ruegeria halocynthiae</name>
    <dbReference type="NCBI Taxonomy" id="985054"/>
    <lineage>
        <taxon>Bacteria</taxon>
        <taxon>Pseudomonadati</taxon>
        <taxon>Pseudomonadota</taxon>
        <taxon>Alphaproteobacteria</taxon>
        <taxon>Rhodobacterales</taxon>
        <taxon>Roseobacteraceae</taxon>
        <taxon>Ruegeria</taxon>
    </lineage>
</organism>
<dbReference type="EMBL" id="FNNP01000003">
    <property type="protein sequence ID" value="SDX10490.1"/>
    <property type="molecule type" value="Genomic_DNA"/>
</dbReference>
<dbReference type="OrthoDB" id="9782828at2"/>